<gene>
    <name evidence="2" type="ORF">E2C01_081332</name>
</gene>
<dbReference type="InterPro" id="IPR016024">
    <property type="entry name" value="ARM-type_fold"/>
</dbReference>
<dbReference type="SUPFAM" id="SSF48371">
    <property type="entry name" value="ARM repeat"/>
    <property type="match status" value="1"/>
</dbReference>
<comment type="caution">
    <text evidence="2">The sequence shown here is derived from an EMBL/GenBank/DDBJ whole genome shotgun (WGS) entry which is preliminary data.</text>
</comment>
<keyword evidence="3" id="KW-1185">Reference proteome</keyword>
<dbReference type="EMBL" id="VSRR010071682">
    <property type="protein sequence ID" value="MPC86502.1"/>
    <property type="molecule type" value="Genomic_DNA"/>
</dbReference>
<feature type="compositionally biased region" description="Acidic residues" evidence="1">
    <location>
        <begin position="90"/>
        <end position="121"/>
    </location>
</feature>
<dbReference type="Proteomes" id="UP000324222">
    <property type="component" value="Unassembled WGS sequence"/>
</dbReference>
<evidence type="ECO:0000313" key="2">
    <source>
        <dbReference type="EMBL" id="MPC86502.1"/>
    </source>
</evidence>
<feature type="region of interest" description="Disordered" evidence="1">
    <location>
        <begin position="43"/>
        <end position="129"/>
    </location>
</feature>
<name>A0A5B7IRN6_PORTR</name>
<evidence type="ECO:0000256" key="1">
    <source>
        <dbReference type="SAM" id="MobiDB-lite"/>
    </source>
</evidence>
<proteinExistence type="predicted"/>
<accession>A0A5B7IRN6</accession>
<organism evidence="2 3">
    <name type="scientific">Portunus trituberculatus</name>
    <name type="common">Swimming crab</name>
    <name type="synonym">Neptunus trituberculatus</name>
    <dbReference type="NCBI Taxonomy" id="210409"/>
    <lineage>
        <taxon>Eukaryota</taxon>
        <taxon>Metazoa</taxon>
        <taxon>Ecdysozoa</taxon>
        <taxon>Arthropoda</taxon>
        <taxon>Crustacea</taxon>
        <taxon>Multicrustacea</taxon>
        <taxon>Malacostraca</taxon>
        <taxon>Eumalacostraca</taxon>
        <taxon>Eucarida</taxon>
        <taxon>Decapoda</taxon>
        <taxon>Pleocyemata</taxon>
        <taxon>Brachyura</taxon>
        <taxon>Eubrachyura</taxon>
        <taxon>Portunoidea</taxon>
        <taxon>Portunidae</taxon>
        <taxon>Portuninae</taxon>
        <taxon>Portunus</taxon>
    </lineage>
</organism>
<protein>
    <submittedName>
        <fullName evidence="2">Uncharacterized protein</fullName>
    </submittedName>
</protein>
<sequence length="129" mass="15173">MIAVLPSSAILRRTISRPHHRHPPLRYEIRLWIKCCKWEGKRNVVSGGKHNKHRQGKGHRDIPQTYTHSEQHMWRGESPVFKTHNRVTQNDDDDDDDDDDGDDDDDDDDGDNDDDDDDDGDDKIKERYR</sequence>
<dbReference type="AlphaFoldDB" id="A0A5B7IRN6"/>
<evidence type="ECO:0000313" key="3">
    <source>
        <dbReference type="Proteomes" id="UP000324222"/>
    </source>
</evidence>
<reference evidence="2 3" key="1">
    <citation type="submission" date="2019-05" db="EMBL/GenBank/DDBJ databases">
        <title>Another draft genome of Portunus trituberculatus and its Hox gene families provides insights of decapod evolution.</title>
        <authorList>
            <person name="Jeong J.-H."/>
            <person name="Song I."/>
            <person name="Kim S."/>
            <person name="Choi T."/>
            <person name="Kim D."/>
            <person name="Ryu S."/>
            <person name="Kim W."/>
        </authorList>
    </citation>
    <scope>NUCLEOTIDE SEQUENCE [LARGE SCALE GENOMIC DNA]</scope>
    <source>
        <tissue evidence="2">Muscle</tissue>
    </source>
</reference>